<dbReference type="EMBL" id="SFCI01001048">
    <property type="protein sequence ID" value="TFY76934.1"/>
    <property type="molecule type" value="Genomic_DNA"/>
</dbReference>
<evidence type="ECO:0000313" key="2">
    <source>
        <dbReference type="Proteomes" id="UP000298061"/>
    </source>
</evidence>
<keyword evidence="2" id="KW-1185">Reference proteome</keyword>
<proteinExistence type="predicted"/>
<reference evidence="1 2" key="1">
    <citation type="submission" date="2019-02" db="EMBL/GenBank/DDBJ databases">
        <title>Genome sequencing of the rare red list fungi Hericium alpestre (H. flagellum).</title>
        <authorList>
            <person name="Buettner E."/>
            <person name="Kellner H."/>
        </authorList>
    </citation>
    <scope>NUCLEOTIDE SEQUENCE [LARGE SCALE GENOMIC DNA]</scope>
    <source>
        <strain evidence="1 2">DSM 108284</strain>
    </source>
</reference>
<evidence type="ECO:0000313" key="1">
    <source>
        <dbReference type="EMBL" id="TFY76934.1"/>
    </source>
</evidence>
<sequence>MCANSLRGRPALYAKKDKLTLPKSKVEIVTDPWMCCLQAPLAHLGCAQVPNTRPAPQALIPPPSRPTSTVRVLSHATLLSAHNPSTPPPAADADAIMPLLLHLINVPMPPIQ</sequence>
<organism evidence="1 2">
    <name type="scientific">Hericium alpestre</name>
    <dbReference type="NCBI Taxonomy" id="135208"/>
    <lineage>
        <taxon>Eukaryota</taxon>
        <taxon>Fungi</taxon>
        <taxon>Dikarya</taxon>
        <taxon>Basidiomycota</taxon>
        <taxon>Agaricomycotina</taxon>
        <taxon>Agaricomycetes</taxon>
        <taxon>Russulales</taxon>
        <taxon>Hericiaceae</taxon>
        <taxon>Hericium</taxon>
    </lineage>
</organism>
<dbReference type="AlphaFoldDB" id="A0A4Y9ZRN8"/>
<protein>
    <submittedName>
        <fullName evidence="1">Uncharacterized protein</fullName>
    </submittedName>
</protein>
<name>A0A4Y9ZRN8_9AGAM</name>
<gene>
    <name evidence="1" type="ORF">EWM64_g7079</name>
</gene>
<dbReference type="Proteomes" id="UP000298061">
    <property type="component" value="Unassembled WGS sequence"/>
</dbReference>
<accession>A0A4Y9ZRN8</accession>
<comment type="caution">
    <text evidence="1">The sequence shown here is derived from an EMBL/GenBank/DDBJ whole genome shotgun (WGS) entry which is preliminary data.</text>
</comment>